<feature type="signal peptide" evidence="1">
    <location>
        <begin position="1"/>
        <end position="21"/>
    </location>
</feature>
<dbReference type="RefSeq" id="WP_192374136.1">
    <property type="nucleotide sequence ID" value="NZ_CAJHIV010000001.1"/>
</dbReference>
<feature type="chain" id="PRO_5045125584" description="Lipoprotein" evidence="1">
    <location>
        <begin position="22"/>
        <end position="66"/>
    </location>
</feature>
<protein>
    <recommendedName>
        <fullName evidence="4">Lipoprotein</fullName>
    </recommendedName>
</protein>
<accession>A0ABR9CY20</accession>
<name>A0ABR9CY20_9GAMM</name>
<comment type="caution">
    <text evidence="2">The sequence shown here is derived from an EMBL/GenBank/DDBJ whole genome shotgun (WGS) entry which is preliminary data.</text>
</comment>
<dbReference type="EMBL" id="JACXSS010000001">
    <property type="protein sequence ID" value="MBD9355797.1"/>
    <property type="molecule type" value="Genomic_DNA"/>
</dbReference>
<proteinExistence type="predicted"/>
<evidence type="ECO:0000313" key="2">
    <source>
        <dbReference type="EMBL" id="MBD9355797.1"/>
    </source>
</evidence>
<evidence type="ECO:0000313" key="3">
    <source>
        <dbReference type="Proteomes" id="UP000652176"/>
    </source>
</evidence>
<keyword evidence="3" id="KW-1185">Reference proteome</keyword>
<reference evidence="2 3" key="1">
    <citation type="submission" date="2020-09" db="EMBL/GenBank/DDBJ databases">
        <title>Methylomonas albis sp. nov. and Methylomonas fluvii sp. nov.: Two cold-adapted methanotrophs from the River Elbe and an amended description of Methylovulum psychrotolerans strain Eb1.</title>
        <authorList>
            <person name="Bussmann I.K."/>
            <person name="Klings K.-W."/>
            <person name="Warnstedt J."/>
            <person name="Hoppert M."/>
            <person name="Saborowski A."/>
            <person name="Horn F."/>
            <person name="Liebner S."/>
        </authorList>
    </citation>
    <scope>NUCLEOTIDE SEQUENCE [LARGE SCALE GENOMIC DNA]</scope>
    <source>
        <strain evidence="2 3">EbA</strain>
    </source>
</reference>
<evidence type="ECO:0000256" key="1">
    <source>
        <dbReference type="SAM" id="SignalP"/>
    </source>
</evidence>
<dbReference type="Proteomes" id="UP000652176">
    <property type="component" value="Unassembled WGS sequence"/>
</dbReference>
<sequence length="66" mass="7684">MGRIKALTCWSLVLVMCGACSADWPQRLGYHAVQNAGQLQCQKAMANDCERRQSYDEYQRERERMQ</sequence>
<evidence type="ECO:0008006" key="4">
    <source>
        <dbReference type="Google" id="ProtNLM"/>
    </source>
</evidence>
<keyword evidence="1" id="KW-0732">Signal</keyword>
<organism evidence="2 3">
    <name type="scientific">Methylomonas albis</name>
    <dbReference type="NCBI Taxonomy" id="1854563"/>
    <lineage>
        <taxon>Bacteria</taxon>
        <taxon>Pseudomonadati</taxon>
        <taxon>Pseudomonadota</taxon>
        <taxon>Gammaproteobacteria</taxon>
        <taxon>Methylococcales</taxon>
        <taxon>Methylococcaceae</taxon>
        <taxon>Methylomonas</taxon>
    </lineage>
</organism>
<gene>
    <name evidence="2" type="ORF">IE877_07860</name>
</gene>